<sequence length="284" mass="31745">MKKRKHYFWISGLLVVSFCVGALAVNQHSKHQATTAHITQNNHSNPKSRKRTSTATRKKEDKKRLDLFELPNEKKITDTLVKSGKEIVDSRKVSNETSRFDFAALAQSDFSSLAGTWQDANGFTFEFSPQGLVSQDGKLTLSALAYDDNGEAVSQVSSLTGGFILYYYPAGKQIPNWHFNITDSDPSDYGRDRLFAAQLSRFDYESTQQFVNGVFYKISDQYSQNTKTESDTAELSDNQEESADTLTTDLSDNQEESADTLTTDLSDNQTDETIESQTETAATN</sequence>
<organism evidence="4 5">
    <name type="scientific">Streptococcus equinus</name>
    <name type="common">Streptococcus bovis</name>
    <dbReference type="NCBI Taxonomy" id="1335"/>
    <lineage>
        <taxon>Bacteria</taxon>
        <taxon>Bacillati</taxon>
        <taxon>Bacillota</taxon>
        <taxon>Bacilli</taxon>
        <taxon>Lactobacillales</taxon>
        <taxon>Streptococcaceae</taxon>
        <taxon>Streptococcus</taxon>
    </lineage>
</organism>
<dbReference type="InterPro" id="IPR046254">
    <property type="entry name" value="DUF6287"/>
</dbReference>
<dbReference type="RefSeq" id="WP_074566733.1">
    <property type="nucleotide sequence ID" value="NZ_FNGX01000002.1"/>
</dbReference>
<feature type="chain" id="PRO_5039713358" description="DUF6287 domain-containing protein" evidence="2">
    <location>
        <begin position="25"/>
        <end position="284"/>
    </location>
</feature>
<feature type="compositionally biased region" description="Polar residues" evidence="1">
    <location>
        <begin position="34"/>
        <end position="45"/>
    </location>
</feature>
<dbReference type="Proteomes" id="UP000183162">
    <property type="component" value="Unassembled WGS sequence"/>
</dbReference>
<accession>A0A1G9KLW5</accession>
<protein>
    <recommendedName>
        <fullName evidence="3">DUF6287 domain-containing protein</fullName>
    </recommendedName>
</protein>
<feature type="compositionally biased region" description="Polar residues" evidence="1">
    <location>
        <begin position="259"/>
        <end position="268"/>
    </location>
</feature>
<feature type="compositionally biased region" description="Acidic residues" evidence="1">
    <location>
        <begin position="231"/>
        <end position="243"/>
    </location>
</feature>
<feature type="signal peptide" evidence="2">
    <location>
        <begin position="1"/>
        <end position="24"/>
    </location>
</feature>
<gene>
    <name evidence="4" type="ORF">SAMN05216400_0881</name>
</gene>
<name>A0A1G9KLW5_STREI</name>
<dbReference type="Pfam" id="PF19804">
    <property type="entry name" value="DUF6287"/>
    <property type="match status" value="1"/>
</dbReference>
<evidence type="ECO:0000256" key="2">
    <source>
        <dbReference type="SAM" id="SignalP"/>
    </source>
</evidence>
<feature type="compositionally biased region" description="Polar residues" evidence="1">
    <location>
        <begin position="275"/>
        <end position="284"/>
    </location>
</feature>
<dbReference type="OrthoDB" id="2136578at2"/>
<feature type="region of interest" description="Disordered" evidence="1">
    <location>
        <begin position="34"/>
        <end position="60"/>
    </location>
</feature>
<evidence type="ECO:0000313" key="4">
    <source>
        <dbReference type="EMBL" id="SDL50375.1"/>
    </source>
</evidence>
<reference evidence="4 5" key="1">
    <citation type="submission" date="2016-10" db="EMBL/GenBank/DDBJ databases">
        <authorList>
            <person name="de Groot N.N."/>
        </authorList>
    </citation>
    <scope>NUCLEOTIDE SEQUENCE [LARGE SCALE GENOMIC DNA]</scope>
    <source>
        <strain evidence="4 5">Sb09</strain>
    </source>
</reference>
<feature type="domain" description="DUF6287" evidence="3">
    <location>
        <begin position="99"/>
        <end position="131"/>
    </location>
</feature>
<dbReference type="EMBL" id="FNGX01000002">
    <property type="protein sequence ID" value="SDL50375.1"/>
    <property type="molecule type" value="Genomic_DNA"/>
</dbReference>
<evidence type="ECO:0000256" key="1">
    <source>
        <dbReference type="SAM" id="MobiDB-lite"/>
    </source>
</evidence>
<evidence type="ECO:0000259" key="3">
    <source>
        <dbReference type="Pfam" id="PF19804"/>
    </source>
</evidence>
<feature type="region of interest" description="Disordered" evidence="1">
    <location>
        <begin position="227"/>
        <end position="284"/>
    </location>
</feature>
<proteinExistence type="predicted"/>
<keyword evidence="2" id="KW-0732">Signal</keyword>
<evidence type="ECO:0000313" key="5">
    <source>
        <dbReference type="Proteomes" id="UP000183162"/>
    </source>
</evidence>
<dbReference type="AlphaFoldDB" id="A0A1G9KLW5"/>